<organism evidence="1">
    <name type="scientific">Anguilla anguilla</name>
    <name type="common">European freshwater eel</name>
    <name type="synonym">Muraena anguilla</name>
    <dbReference type="NCBI Taxonomy" id="7936"/>
    <lineage>
        <taxon>Eukaryota</taxon>
        <taxon>Metazoa</taxon>
        <taxon>Chordata</taxon>
        <taxon>Craniata</taxon>
        <taxon>Vertebrata</taxon>
        <taxon>Euteleostomi</taxon>
        <taxon>Actinopterygii</taxon>
        <taxon>Neopterygii</taxon>
        <taxon>Teleostei</taxon>
        <taxon>Anguilliformes</taxon>
        <taxon>Anguillidae</taxon>
        <taxon>Anguilla</taxon>
    </lineage>
</organism>
<accession>A0A0E9S7U2</accession>
<dbReference type="AlphaFoldDB" id="A0A0E9S7U2"/>
<name>A0A0E9S7U2_ANGAN</name>
<reference evidence="1" key="1">
    <citation type="submission" date="2014-11" db="EMBL/GenBank/DDBJ databases">
        <authorList>
            <person name="Amaro Gonzalez C."/>
        </authorList>
    </citation>
    <scope>NUCLEOTIDE SEQUENCE</scope>
</reference>
<protein>
    <submittedName>
        <fullName evidence="1">Uncharacterized protein</fullName>
    </submittedName>
</protein>
<dbReference type="EMBL" id="GBXM01071256">
    <property type="protein sequence ID" value="JAH37321.1"/>
    <property type="molecule type" value="Transcribed_RNA"/>
</dbReference>
<evidence type="ECO:0000313" key="1">
    <source>
        <dbReference type="EMBL" id="JAH37321.1"/>
    </source>
</evidence>
<reference evidence="1" key="2">
    <citation type="journal article" date="2015" name="Fish Shellfish Immunol.">
        <title>Early steps in the European eel (Anguilla anguilla)-Vibrio vulnificus interaction in the gills: Role of the RtxA13 toxin.</title>
        <authorList>
            <person name="Callol A."/>
            <person name="Pajuelo D."/>
            <person name="Ebbesson L."/>
            <person name="Teles M."/>
            <person name="MacKenzie S."/>
            <person name="Amaro C."/>
        </authorList>
    </citation>
    <scope>NUCLEOTIDE SEQUENCE</scope>
</reference>
<proteinExistence type="predicted"/>
<sequence>MLDKHFETRRSSYCGLKGPSASLQLKEAI</sequence>